<proteinExistence type="predicted"/>
<dbReference type="AlphaFoldDB" id="A0A975RAB0"/>
<dbReference type="GO" id="GO:0005829">
    <property type="term" value="C:cytosol"/>
    <property type="evidence" value="ECO:0007669"/>
    <property type="project" value="TreeGrafter"/>
</dbReference>
<dbReference type="GO" id="GO:0006154">
    <property type="term" value="P:adenosine catabolic process"/>
    <property type="evidence" value="ECO:0007669"/>
    <property type="project" value="TreeGrafter"/>
</dbReference>
<dbReference type="GO" id="GO:0043103">
    <property type="term" value="P:hypoxanthine salvage"/>
    <property type="evidence" value="ECO:0007669"/>
    <property type="project" value="TreeGrafter"/>
</dbReference>
<gene>
    <name evidence="1" type="ORF">KEF85_07545</name>
</gene>
<dbReference type="KEGG" id="mpad:KEF85_07545"/>
<protein>
    <recommendedName>
        <fullName evidence="3">Adenosine deaminase</fullName>
    </recommendedName>
</protein>
<dbReference type="Gene3D" id="3.20.20.140">
    <property type="entry name" value="Metal-dependent hydrolases"/>
    <property type="match status" value="2"/>
</dbReference>
<dbReference type="InterPro" id="IPR032466">
    <property type="entry name" value="Metal_Hydrolase"/>
</dbReference>
<dbReference type="InterPro" id="IPR006330">
    <property type="entry name" value="Ado/ade_deaminase"/>
</dbReference>
<sequence length="680" mass="77835">MVFNSCKPPEKTQTLPSADYDHAVLKQHNQWQTTYQTLFRILLNSVVPEEFDWQTHIASLDLAWRLGHVGRPVIKPGAWLNLNMPAADHTAQQLAYSALNNYHQGKFQLGWLYWLTALFLMYRQPHANPNQKACILAFLHLAQLFRRDMIHDGVGLKRFVRYFDNPVRKIASEQHRDQDSLHQLLGEENQWAELKITEWIADKSAALRFINTSCTQLGKGKLNINNTELNKFLARTHTCIHFIRIPSQIPHTARRIKALGAAQKIDQFLNSATAAHSLIGEDKTTVLDLTQLIRGLDVAGDELATPTEVFAPAIRWLRREPLRSLGFNHPPHQRLHLSIHAGEDFNHLLGGLRHLDETVQFCEMGQYDRIGHGLALGILPEQWFKCGEVFVTVAEHLDNLVWAWHQAQILSGLWANAEVVALRLVARINIYAPLVYPDYADQLTPEDLYQAWLLRRNCPVKWRQYLATETIPSELKHWLPDVDKAYAQPDSTAYKLNASYQGLDRFGPAQELLQPNQTSIVLIKKGEQLPTACHPLNDWLAPVELDFMEALQDYLLVRYAQKGLIIEANPSSNVFISRIEDYHLHPIFRWYPPHDTWLKPGGKFNRFNLRQGAMPVCVNTDDPGIFPTTLPNEFQLLKEAALHHHGIGTMEAECWLESLRQAGVDIFSQTHTDVIIKKQV</sequence>
<evidence type="ECO:0000313" key="2">
    <source>
        <dbReference type="Proteomes" id="UP000676649"/>
    </source>
</evidence>
<dbReference type="GO" id="GO:0004000">
    <property type="term" value="F:adenosine deaminase activity"/>
    <property type="evidence" value="ECO:0007669"/>
    <property type="project" value="TreeGrafter"/>
</dbReference>
<dbReference type="SUPFAM" id="SSF51556">
    <property type="entry name" value="Metallo-dependent hydrolases"/>
    <property type="match status" value="1"/>
</dbReference>
<evidence type="ECO:0008006" key="3">
    <source>
        <dbReference type="Google" id="ProtNLM"/>
    </source>
</evidence>
<dbReference type="GO" id="GO:0046103">
    <property type="term" value="P:inosine biosynthetic process"/>
    <property type="evidence" value="ECO:0007669"/>
    <property type="project" value="TreeGrafter"/>
</dbReference>
<dbReference type="Proteomes" id="UP000676649">
    <property type="component" value="Chromosome"/>
</dbReference>
<dbReference type="PANTHER" id="PTHR11409">
    <property type="entry name" value="ADENOSINE DEAMINASE"/>
    <property type="match status" value="1"/>
</dbReference>
<name>A0A975RAB0_9GAMM</name>
<evidence type="ECO:0000313" key="1">
    <source>
        <dbReference type="EMBL" id="QWF72290.1"/>
    </source>
</evidence>
<accession>A0A975RAB0</accession>
<keyword evidence="2" id="KW-1185">Reference proteome</keyword>
<reference evidence="1" key="1">
    <citation type="submission" date="2021-04" db="EMBL/GenBank/DDBJ databases">
        <title>Draft genome sequence data of methanotrophic Methylovulum sp. strain S1L and Methylomonas sp. strain S2AM isolated from boreal lake water columns.</title>
        <authorList>
            <person name="Rissanen A.J."/>
            <person name="Mangayil R."/>
            <person name="Svenning M.M."/>
            <person name="Khanongnuch R."/>
        </authorList>
    </citation>
    <scope>NUCLEOTIDE SEQUENCE</scope>
    <source>
        <strain evidence="1">S2AM</strain>
    </source>
</reference>
<organism evidence="1 2">
    <name type="scientific">Methylomonas paludis</name>
    <dbReference type="NCBI Taxonomy" id="1173101"/>
    <lineage>
        <taxon>Bacteria</taxon>
        <taxon>Pseudomonadati</taxon>
        <taxon>Pseudomonadota</taxon>
        <taxon>Gammaproteobacteria</taxon>
        <taxon>Methylococcales</taxon>
        <taxon>Methylococcaceae</taxon>
        <taxon>Methylomonas</taxon>
    </lineage>
</organism>
<dbReference type="RefSeq" id="WP_215584630.1">
    <property type="nucleotide sequence ID" value="NZ_CP073754.1"/>
</dbReference>
<dbReference type="EMBL" id="CP073754">
    <property type="protein sequence ID" value="QWF72290.1"/>
    <property type="molecule type" value="Genomic_DNA"/>
</dbReference>
<dbReference type="PANTHER" id="PTHR11409:SF43">
    <property type="entry name" value="ADENOSINE DEAMINASE"/>
    <property type="match status" value="1"/>
</dbReference>